<sequence length="143" mass="16140">MSDNLLLEKQLCFRLYSLNKLMCRLYAPILKELGLTYPQYLAMLVLWQNTEGISVKDLGSQLDLDSGTLSPLLKRMEVQGLLTRVRQSTDERVVIVKLTHKGIVLQQSAEHIPGEMFAVTGLTPDKLQSLNLELDQLIVNISD</sequence>
<comment type="subcellular location">
    <subcellularLocation>
        <location evidence="1">Cytoplasm</location>
    </subcellularLocation>
</comment>
<dbReference type="PANTHER" id="PTHR33164">
    <property type="entry name" value="TRANSCRIPTIONAL REGULATOR, MARR FAMILY"/>
    <property type="match status" value="1"/>
</dbReference>
<evidence type="ECO:0000256" key="2">
    <source>
        <dbReference type="ARBA" id="ARBA00022490"/>
    </source>
</evidence>
<dbReference type="PANTHER" id="PTHR33164:SF5">
    <property type="entry name" value="ORGANIC HYDROPEROXIDE RESISTANCE TRANSCRIPTIONAL REGULATOR"/>
    <property type="match status" value="1"/>
</dbReference>
<dbReference type="PROSITE" id="PS50995">
    <property type="entry name" value="HTH_MARR_2"/>
    <property type="match status" value="1"/>
</dbReference>
<dbReference type="Pfam" id="PF22381">
    <property type="entry name" value="Staph_reg_Sar_Rot"/>
    <property type="match status" value="1"/>
</dbReference>
<proteinExistence type="predicted"/>
<protein>
    <submittedName>
        <fullName evidence="7">MarR family transcriptional regulator</fullName>
    </submittedName>
</protein>
<dbReference type="Gene3D" id="1.10.10.10">
    <property type="entry name" value="Winged helix-like DNA-binding domain superfamily/Winged helix DNA-binding domain"/>
    <property type="match status" value="1"/>
</dbReference>
<keyword evidence="3" id="KW-0805">Transcription regulation</keyword>
<dbReference type="GO" id="GO:0005737">
    <property type="term" value="C:cytoplasm"/>
    <property type="evidence" value="ECO:0007669"/>
    <property type="project" value="UniProtKB-SubCell"/>
</dbReference>
<dbReference type="InterPro" id="IPR055166">
    <property type="entry name" value="Transc_reg_Sar_Rot_HTH"/>
</dbReference>
<dbReference type="AlphaFoldDB" id="A0A1Y5EHN0"/>
<dbReference type="SUPFAM" id="SSF46785">
    <property type="entry name" value="Winged helix' DNA-binding domain"/>
    <property type="match status" value="1"/>
</dbReference>
<reference evidence="8" key="1">
    <citation type="journal article" date="2017" name="Proc. Natl. Acad. Sci. U.S.A.">
        <title>Simulation of Deepwater Horizon oil plume reveals substrate specialization within a complex community of hydrocarbon degraders.</title>
        <authorList>
            <person name="Hu P."/>
            <person name="Dubinsky E.A."/>
            <person name="Probst A.J."/>
            <person name="Wang J."/>
            <person name="Sieber C.M.K."/>
            <person name="Tom L.M."/>
            <person name="Gardinali P."/>
            <person name="Banfield J.F."/>
            <person name="Atlas R.M."/>
            <person name="Andersen G.L."/>
        </authorList>
    </citation>
    <scope>NUCLEOTIDE SEQUENCE [LARGE SCALE GENOMIC DNA]</scope>
</reference>
<dbReference type="InterPro" id="IPR036390">
    <property type="entry name" value="WH_DNA-bd_sf"/>
</dbReference>
<evidence type="ECO:0000313" key="7">
    <source>
        <dbReference type="EMBL" id="OUR82278.1"/>
    </source>
</evidence>
<evidence type="ECO:0000256" key="1">
    <source>
        <dbReference type="ARBA" id="ARBA00004496"/>
    </source>
</evidence>
<dbReference type="InterPro" id="IPR036388">
    <property type="entry name" value="WH-like_DNA-bd_sf"/>
</dbReference>
<evidence type="ECO:0000256" key="4">
    <source>
        <dbReference type="ARBA" id="ARBA00023125"/>
    </source>
</evidence>
<accession>A0A1Y5EHN0</accession>
<dbReference type="GO" id="GO:0003677">
    <property type="term" value="F:DNA binding"/>
    <property type="evidence" value="ECO:0007669"/>
    <property type="project" value="UniProtKB-KW"/>
</dbReference>
<dbReference type="EMBL" id="MAAF01000040">
    <property type="protein sequence ID" value="OUR82278.1"/>
    <property type="molecule type" value="Genomic_DNA"/>
</dbReference>
<keyword evidence="2" id="KW-0963">Cytoplasm</keyword>
<dbReference type="GO" id="GO:0003700">
    <property type="term" value="F:DNA-binding transcription factor activity"/>
    <property type="evidence" value="ECO:0007669"/>
    <property type="project" value="InterPro"/>
</dbReference>
<gene>
    <name evidence="7" type="ORF">A9Q75_06050</name>
</gene>
<comment type="caution">
    <text evidence="7">The sequence shown here is derived from an EMBL/GenBank/DDBJ whole genome shotgun (WGS) entry which is preliminary data.</text>
</comment>
<keyword evidence="4" id="KW-0238">DNA-binding</keyword>
<feature type="domain" description="HTH marR-type" evidence="6">
    <location>
        <begin position="8"/>
        <end position="139"/>
    </location>
</feature>
<dbReference type="PRINTS" id="PR00598">
    <property type="entry name" value="HTHMARR"/>
</dbReference>
<keyword evidence="5" id="KW-0804">Transcription</keyword>
<dbReference type="FunFam" id="1.10.10.10:FF:000163">
    <property type="entry name" value="MarR family transcriptional regulator"/>
    <property type="match status" value="1"/>
</dbReference>
<dbReference type="GO" id="GO:0006950">
    <property type="term" value="P:response to stress"/>
    <property type="evidence" value="ECO:0007669"/>
    <property type="project" value="TreeGrafter"/>
</dbReference>
<evidence type="ECO:0000256" key="5">
    <source>
        <dbReference type="ARBA" id="ARBA00023163"/>
    </source>
</evidence>
<evidence type="ECO:0000256" key="3">
    <source>
        <dbReference type="ARBA" id="ARBA00023015"/>
    </source>
</evidence>
<evidence type="ECO:0000259" key="6">
    <source>
        <dbReference type="PROSITE" id="PS50995"/>
    </source>
</evidence>
<dbReference type="InterPro" id="IPR000835">
    <property type="entry name" value="HTH_MarR-typ"/>
</dbReference>
<evidence type="ECO:0000313" key="8">
    <source>
        <dbReference type="Proteomes" id="UP000243053"/>
    </source>
</evidence>
<name>A0A1Y5EHN0_COLPS</name>
<dbReference type="InterPro" id="IPR039422">
    <property type="entry name" value="MarR/SlyA-like"/>
</dbReference>
<dbReference type="Proteomes" id="UP000243053">
    <property type="component" value="Unassembled WGS sequence"/>
</dbReference>
<organism evidence="7 8">
    <name type="scientific">Colwellia psychrerythraea</name>
    <name type="common">Vibrio psychroerythus</name>
    <dbReference type="NCBI Taxonomy" id="28229"/>
    <lineage>
        <taxon>Bacteria</taxon>
        <taxon>Pseudomonadati</taxon>
        <taxon>Pseudomonadota</taxon>
        <taxon>Gammaproteobacteria</taxon>
        <taxon>Alteromonadales</taxon>
        <taxon>Colwelliaceae</taxon>
        <taxon>Colwellia</taxon>
    </lineage>
</organism>
<dbReference type="SMART" id="SM00347">
    <property type="entry name" value="HTH_MARR"/>
    <property type="match status" value="1"/>
</dbReference>